<accession>A0A562V3W8</accession>
<dbReference type="SMART" id="SM00387">
    <property type="entry name" value="HATPase_c"/>
    <property type="match status" value="1"/>
</dbReference>
<evidence type="ECO:0000256" key="5">
    <source>
        <dbReference type="ARBA" id="ARBA00022692"/>
    </source>
</evidence>
<keyword evidence="6 11" id="KW-0418">Kinase</keyword>
<keyword evidence="12" id="KW-1185">Reference proteome</keyword>
<dbReference type="InterPro" id="IPR003594">
    <property type="entry name" value="HATPase_dom"/>
</dbReference>
<feature type="compositionally biased region" description="Polar residues" evidence="8">
    <location>
        <begin position="1034"/>
        <end position="1043"/>
    </location>
</feature>
<evidence type="ECO:0000256" key="2">
    <source>
        <dbReference type="ARBA" id="ARBA00012438"/>
    </source>
</evidence>
<keyword evidence="4" id="KW-0808">Transferase</keyword>
<sequence>MSKRSTTEATVAPPRRKFGLPRLADMRIRSKLGLILLLPITVLAGMAGIRLYESSNQALTSGDAAALVEFNALANELLYGLQSERAEAAIQINKDNVDLEAEAEAIARFEGAVGTSDGLIEDYRAGRADLPEESPEFRQTLDDIEQTLAGLSAVRTKVMDGEAKNGDLSEYGALIAWLQYINDYTVDVSTDLDLTRDLRVSGLVTEANENSERARLIAYRMPAGEPVGPRNYTELLQLLMAREQALKDLAETSTPEQNQALNNAETGLGSSTSRNANTFETFILNGTPETVPQFSHADLTAAYDDRRAASHAFVAAIEDEAVMLAASVRDAVVQRVLIEMALVLITLVLAVLLALVIARSMALSLRQLREGALEVAHVSLPQAVQAMRDSDGLGQRTPEEIIAELDDPLQMDNRDEVGTVAGAFNLVHREAVRTAAEQATLQASVSQMYVNLARRSQNLVDRLIGHLDRLERGEEDPDRLAELFQLDHLATRMRRNDENLLVLAGADSTRVERNSAQIGDVLRAAQSEVEQYTRIEFGTVLADSEVEAAAVNDIVHLIAELLDNATAFSPPDTAVIAEARQVGAEILVRITDRGIGMSPSQLDDLNAQLADMPSVGISASRMMGLVVVGRLSHRHNLKVTLQEAPGRGTVAEVVLTPQVLTGGVGGRMLNAAPAPAAELPPYGGFAAAGPADSSRSLFEPLDLPDTPQVKPFSPDSYPTQPPNGAGELPRRDRDPAPSMAGSSGVSFVPGDTSDAGGLPRRKIMEVTGEIVAEGAADSGAVALPMIRLDAAPLPGPAPEIPSPRGGDGPPSWPTGANGARTADPVAQAAARFPAMDETMELPIFREVESAWFKTSTPPPRPASADTESVGYGGLGDSIGTGTPESFPGNESGLVEDSSATSGPEPAAGGSDSGGWRPPPDPGAGLPRRQIGTPPEMPDVPEFDPVVNRPEPSYDENRWRTAADQGWRIAAELTELAPEESTSAGLPKRRPMERLVPGSVDNGPEPMAKPTRRDPENVRGLLAAYHRGVQRGRGNDTSMTSNLRNRSDKERN</sequence>
<name>A0A562V3W8_9ACTN</name>
<evidence type="ECO:0000256" key="9">
    <source>
        <dbReference type="SAM" id="Phobius"/>
    </source>
</evidence>
<feature type="region of interest" description="Disordered" evidence="8">
    <location>
        <begin position="972"/>
        <end position="1051"/>
    </location>
</feature>
<dbReference type="OrthoDB" id="4349881at2"/>
<feature type="transmembrane region" description="Helical" evidence="9">
    <location>
        <begin position="336"/>
        <end position="358"/>
    </location>
</feature>
<dbReference type="SUPFAM" id="SSF55874">
    <property type="entry name" value="ATPase domain of HSP90 chaperone/DNA topoisomerase II/histidine kinase"/>
    <property type="match status" value="1"/>
</dbReference>
<evidence type="ECO:0000256" key="6">
    <source>
        <dbReference type="ARBA" id="ARBA00022777"/>
    </source>
</evidence>
<evidence type="ECO:0000256" key="3">
    <source>
        <dbReference type="ARBA" id="ARBA00022553"/>
    </source>
</evidence>
<dbReference type="Pfam" id="PF08376">
    <property type="entry name" value="NIT"/>
    <property type="match status" value="1"/>
</dbReference>
<keyword evidence="5 9" id="KW-0812">Transmembrane</keyword>
<dbReference type="GO" id="GO:0000160">
    <property type="term" value="P:phosphorelay signal transduction system"/>
    <property type="evidence" value="ECO:0007669"/>
    <property type="project" value="TreeGrafter"/>
</dbReference>
<dbReference type="PANTHER" id="PTHR45436">
    <property type="entry name" value="SENSOR HISTIDINE KINASE YKOH"/>
    <property type="match status" value="1"/>
</dbReference>
<dbReference type="InterPro" id="IPR050428">
    <property type="entry name" value="TCS_sensor_his_kinase"/>
</dbReference>
<dbReference type="Gene3D" id="6.10.340.10">
    <property type="match status" value="1"/>
</dbReference>
<evidence type="ECO:0000256" key="7">
    <source>
        <dbReference type="ARBA" id="ARBA00022989"/>
    </source>
</evidence>
<dbReference type="Gene3D" id="3.30.565.10">
    <property type="entry name" value="Histidine kinase-like ATPase, C-terminal domain"/>
    <property type="match status" value="1"/>
</dbReference>
<keyword evidence="7 9" id="KW-1133">Transmembrane helix</keyword>
<feature type="domain" description="Histidine kinase" evidence="10">
    <location>
        <begin position="408"/>
        <end position="659"/>
    </location>
</feature>
<evidence type="ECO:0000259" key="10">
    <source>
        <dbReference type="PROSITE" id="PS50109"/>
    </source>
</evidence>
<dbReference type="EMBL" id="VLLL01000006">
    <property type="protein sequence ID" value="TWJ12576.1"/>
    <property type="molecule type" value="Genomic_DNA"/>
</dbReference>
<feature type="region of interest" description="Disordered" evidence="8">
    <location>
        <begin position="792"/>
        <end position="831"/>
    </location>
</feature>
<organism evidence="11 12">
    <name type="scientific">Stackebrandtia albiflava</name>
    <dbReference type="NCBI Taxonomy" id="406432"/>
    <lineage>
        <taxon>Bacteria</taxon>
        <taxon>Bacillati</taxon>
        <taxon>Actinomycetota</taxon>
        <taxon>Actinomycetes</taxon>
        <taxon>Glycomycetales</taxon>
        <taxon>Glycomycetaceae</taxon>
        <taxon>Stackebrandtia</taxon>
    </lineage>
</organism>
<dbReference type="RefSeq" id="WP_158645632.1">
    <property type="nucleotide sequence ID" value="NZ_BAABIJ010000002.1"/>
</dbReference>
<feature type="transmembrane region" description="Helical" evidence="9">
    <location>
        <begin position="32"/>
        <end position="52"/>
    </location>
</feature>
<evidence type="ECO:0000313" key="11">
    <source>
        <dbReference type="EMBL" id="TWJ12576.1"/>
    </source>
</evidence>
<dbReference type="PROSITE" id="PS50109">
    <property type="entry name" value="HIS_KIN"/>
    <property type="match status" value="1"/>
</dbReference>
<feature type="region of interest" description="Disordered" evidence="8">
    <location>
        <begin position="251"/>
        <end position="273"/>
    </location>
</feature>
<dbReference type="Proteomes" id="UP000321617">
    <property type="component" value="Unassembled WGS sequence"/>
</dbReference>
<dbReference type="InterPro" id="IPR005467">
    <property type="entry name" value="His_kinase_dom"/>
</dbReference>
<dbReference type="Pfam" id="PF02518">
    <property type="entry name" value="HATPase_c"/>
    <property type="match status" value="1"/>
</dbReference>
<evidence type="ECO:0000256" key="1">
    <source>
        <dbReference type="ARBA" id="ARBA00000085"/>
    </source>
</evidence>
<dbReference type="GO" id="GO:0005886">
    <property type="term" value="C:plasma membrane"/>
    <property type="evidence" value="ECO:0007669"/>
    <property type="project" value="TreeGrafter"/>
</dbReference>
<dbReference type="InterPro" id="IPR013587">
    <property type="entry name" value="Nitrate/nitrite_sensing"/>
</dbReference>
<evidence type="ECO:0000256" key="8">
    <source>
        <dbReference type="SAM" id="MobiDB-lite"/>
    </source>
</evidence>
<dbReference type="AlphaFoldDB" id="A0A562V3W8"/>
<feature type="region of interest" description="Disordered" evidence="8">
    <location>
        <begin position="689"/>
        <end position="760"/>
    </location>
</feature>
<feature type="region of interest" description="Disordered" evidence="8">
    <location>
        <begin position="852"/>
        <end position="959"/>
    </location>
</feature>
<comment type="caution">
    <text evidence="11">The sequence shown here is derived from an EMBL/GenBank/DDBJ whole genome shotgun (WGS) entry which is preliminary data.</text>
</comment>
<keyword evidence="9" id="KW-0472">Membrane</keyword>
<comment type="catalytic activity">
    <reaction evidence="1">
        <text>ATP + protein L-histidine = ADP + protein N-phospho-L-histidine.</text>
        <dbReference type="EC" id="2.7.13.3"/>
    </reaction>
</comment>
<dbReference type="EC" id="2.7.13.3" evidence="2"/>
<proteinExistence type="predicted"/>
<evidence type="ECO:0000256" key="4">
    <source>
        <dbReference type="ARBA" id="ARBA00022679"/>
    </source>
</evidence>
<evidence type="ECO:0000313" key="12">
    <source>
        <dbReference type="Proteomes" id="UP000321617"/>
    </source>
</evidence>
<gene>
    <name evidence="11" type="ORF">LX16_3336</name>
</gene>
<dbReference type="PANTHER" id="PTHR45436:SF5">
    <property type="entry name" value="SENSOR HISTIDINE KINASE TRCS"/>
    <property type="match status" value="1"/>
</dbReference>
<keyword evidence="3" id="KW-0597">Phosphoprotein</keyword>
<dbReference type="GO" id="GO:0004673">
    <property type="term" value="F:protein histidine kinase activity"/>
    <property type="evidence" value="ECO:0007669"/>
    <property type="project" value="UniProtKB-EC"/>
</dbReference>
<protein>
    <recommendedName>
        <fullName evidence="2">histidine kinase</fullName>
        <ecNumber evidence="2">2.7.13.3</ecNumber>
    </recommendedName>
</protein>
<dbReference type="InterPro" id="IPR036890">
    <property type="entry name" value="HATPase_C_sf"/>
</dbReference>
<reference evidence="11 12" key="1">
    <citation type="journal article" date="2013" name="Stand. Genomic Sci.">
        <title>Genomic Encyclopedia of Type Strains, Phase I: The one thousand microbial genomes (KMG-I) project.</title>
        <authorList>
            <person name="Kyrpides N.C."/>
            <person name="Woyke T."/>
            <person name="Eisen J.A."/>
            <person name="Garrity G."/>
            <person name="Lilburn T.G."/>
            <person name="Beck B.J."/>
            <person name="Whitman W.B."/>
            <person name="Hugenholtz P."/>
            <person name="Klenk H.P."/>
        </authorList>
    </citation>
    <scope>NUCLEOTIDE SEQUENCE [LARGE SCALE GENOMIC DNA]</scope>
    <source>
        <strain evidence="11 12">DSM 45044</strain>
    </source>
</reference>